<comment type="subcellular location">
    <subcellularLocation>
        <location evidence="2">Cell outer membrane</location>
        <topology evidence="2">Multi-pass membrane protein</topology>
    </subcellularLocation>
    <text evidence="2">One of the very few enzymes located there.</text>
</comment>
<proteinExistence type="inferred from homology"/>
<comment type="subunit">
    <text evidence="2">Homodimer; dimerization is reversible, and the dimeric form is the active one.</text>
</comment>
<comment type="similarity">
    <text evidence="2">Belongs to the phospholipase A1 family.</text>
</comment>
<comment type="cofactor">
    <cofactor evidence="2">
        <name>Ca(2+)</name>
        <dbReference type="ChEBI" id="CHEBI:29108"/>
    </cofactor>
    <text evidence="2">Binds 1 Ca(2+) ion per monomer. In the dimeric form the Ca(2+) is bound by different amino acids with binding of each Ca(2+) shared with ligands coming from each monomer. The Ca(2+) ion may have a role in catalysis.</text>
</comment>
<dbReference type="Proteomes" id="UP001157186">
    <property type="component" value="Unassembled WGS sequence"/>
</dbReference>
<evidence type="ECO:0000256" key="1">
    <source>
        <dbReference type="ARBA" id="ARBA00021726"/>
    </source>
</evidence>
<keyword evidence="2" id="KW-0442">Lipid degradation</keyword>
<keyword evidence="4" id="KW-1185">Reference proteome</keyword>
<reference evidence="3 4" key="1">
    <citation type="submission" date="2023-03" db="EMBL/GenBank/DDBJ databases">
        <title>Draft genome sequence of Thalassotalea insulae KCTC 62186T.</title>
        <authorList>
            <person name="Sawabe T."/>
        </authorList>
    </citation>
    <scope>NUCLEOTIDE SEQUENCE [LARGE SCALE GENOMIC DNA]</scope>
    <source>
        <strain evidence="3 4">KCTC 62186</strain>
    </source>
</reference>
<evidence type="ECO:0000313" key="3">
    <source>
        <dbReference type="EMBL" id="GLX79772.1"/>
    </source>
</evidence>
<dbReference type="Gene3D" id="2.40.230.10">
    <property type="entry name" value="Phospholipase A1"/>
    <property type="match status" value="1"/>
</dbReference>
<keyword evidence="2" id="KW-0998">Cell outer membrane</keyword>
<dbReference type="EC" id="3.1.1.32" evidence="2"/>
<accession>A0ABQ6GYV7</accession>
<comment type="function">
    <text evidence="2">Hydrolysis of phosphatidylcholine with phospholipase A2 (EC 3.1.1.4) and phospholipase A1 (EC 3.1.1.32) activities.</text>
</comment>
<comment type="catalytic activity">
    <reaction evidence="2">
        <text>a 1,2-diacyl-sn-glycero-3-phosphocholine + H2O = a 2-acyl-sn-glycero-3-phosphocholine + a fatty acid + H(+)</text>
        <dbReference type="Rhea" id="RHEA:18689"/>
        <dbReference type="ChEBI" id="CHEBI:15377"/>
        <dbReference type="ChEBI" id="CHEBI:15378"/>
        <dbReference type="ChEBI" id="CHEBI:28868"/>
        <dbReference type="ChEBI" id="CHEBI:57643"/>
        <dbReference type="ChEBI" id="CHEBI:57875"/>
        <dbReference type="EC" id="3.1.1.32"/>
    </reaction>
</comment>
<evidence type="ECO:0000313" key="4">
    <source>
        <dbReference type="Proteomes" id="UP001157186"/>
    </source>
</evidence>
<dbReference type="EMBL" id="BSST01000001">
    <property type="protein sequence ID" value="GLX79772.1"/>
    <property type="molecule type" value="Genomic_DNA"/>
</dbReference>
<dbReference type="InterPro" id="IPR003187">
    <property type="entry name" value="PLipase_A1"/>
</dbReference>
<organism evidence="3 4">
    <name type="scientific">Thalassotalea insulae</name>
    <dbReference type="NCBI Taxonomy" id="2056778"/>
    <lineage>
        <taxon>Bacteria</taxon>
        <taxon>Pseudomonadati</taxon>
        <taxon>Pseudomonadota</taxon>
        <taxon>Gammaproteobacteria</taxon>
        <taxon>Alteromonadales</taxon>
        <taxon>Colwelliaceae</taxon>
        <taxon>Thalassotalea</taxon>
    </lineage>
</organism>
<keyword evidence="2" id="KW-0378">Hydrolase</keyword>
<keyword evidence="2" id="KW-0443">Lipid metabolism</keyword>
<dbReference type="Pfam" id="PF02253">
    <property type="entry name" value="PLA1"/>
    <property type="match status" value="1"/>
</dbReference>
<name>A0ABQ6GYV7_9GAMM</name>
<keyword evidence="2" id="KW-0479">Metal-binding</keyword>
<keyword evidence="2" id="KW-0106">Calcium</keyword>
<evidence type="ECO:0000256" key="2">
    <source>
        <dbReference type="RuleBase" id="RU366027"/>
    </source>
</evidence>
<keyword evidence="2" id="KW-0472">Membrane</keyword>
<gene>
    <name evidence="3" type="ORF">tinsulaeT_31120</name>
</gene>
<dbReference type="SUPFAM" id="SSF56931">
    <property type="entry name" value="Outer membrane phospholipase A (OMPLA)"/>
    <property type="match status" value="2"/>
</dbReference>
<comment type="caution">
    <text evidence="3">The sequence shown here is derived from an EMBL/GenBank/DDBJ whole genome shotgun (WGS) entry which is preliminary data.</text>
</comment>
<dbReference type="InterPro" id="IPR036541">
    <property type="entry name" value="PLipase_A1_sf"/>
</dbReference>
<sequence length="395" mass="46140">MSMGKHLNIFSLLLCVMAMSVAFISYGEEAERQQTNDNGDFWSELLASSEAFRQAKCQKEGLFFRCLSGYESSYFGYVGRDENHLDGSHLEFKVSIKYPLWGSLVDLDDSTKEDKRSQALYFAYTGKYDFYFGSRYSAPVISRQQNPGIFYQYQYDSRESGFQHFSLGYFHESNGQEIDDQQMFDSKVIELLDKICRENESNQCITDSRHQQEARAMATDYLSRGWDYLAASTKYTKRHSHDLFGRKIAVQTDFYFSARSYFNWQGLGFVEGREENIDWLADIDNPGDKVYDYRTFQLTINRKLDSLACEANQSRAQCLANNNPANWFDYMADNTEWNLTLMSGNELNHLSYQLEFIHYIAGHFPLKLMYFNGYGENISTYQRKSSYWMIGIDLW</sequence>
<protein>
    <recommendedName>
        <fullName evidence="1 2">Phospholipase A1</fullName>
        <ecNumber evidence="2">3.1.1.32</ecNumber>
        <ecNumber evidence="2">3.1.1.4</ecNumber>
    </recommendedName>
    <alternativeName>
        <fullName evidence="2">Phosphatidylcholine 1-acylhydrolase</fullName>
    </alternativeName>
</protein>
<comment type="catalytic activity">
    <reaction evidence="2">
        <text>a 1,2-diacyl-sn-glycero-3-phosphocholine + H2O = a 1-acyl-sn-glycero-3-phosphocholine + a fatty acid + H(+)</text>
        <dbReference type="Rhea" id="RHEA:15801"/>
        <dbReference type="ChEBI" id="CHEBI:15377"/>
        <dbReference type="ChEBI" id="CHEBI:15378"/>
        <dbReference type="ChEBI" id="CHEBI:28868"/>
        <dbReference type="ChEBI" id="CHEBI:57643"/>
        <dbReference type="ChEBI" id="CHEBI:58168"/>
        <dbReference type="EC" id="3.1.1.4"/>
    </reaction>
</comment>
<dbReference type="EC" id="3.1.1.4" evidence="2"/>